<evidence type="ECO:0000259" key="3">
    <source>
        <dbReference type="Pfam" id="PF02129"/>
    </source>
</evidence>
<evidence type="ECO:0000313" key="5">
    <source>
        <dbReference type="Proteomes" id="UP000461730"/>
    </source>
</evidence>
<protein>
    <recommendedName>
        <fullName evidence="3">Xaa-Pro dipeptidyl-peptidase-like domain-containing protein</fullName>
    </recommendedName>
</protein>
<organism evidence="4 5">
    <name type="scientific">Chitinophaga tropicalis</name>
    <dbReference type="NCBI Taxonomy" id="2683588"/>
    <lineage>
        <taxon>Bacteria</taxon>
        <taxon>Pseudomonadati</taxon>
        <taxon>Bacteroidota</taxon>
        <taxon>Chitinophagia</taxon>
        <taxon>Chitinophagales</taxon>
        <taxon>Chitinophagaceae</taxon>
        <taxon>Chitinophaga</taxon>
    </lineage>
</organism>
<evidence type="ECO:0000256" key="2">
    <source>
        <dbReference type="SAM" id="SignalP"/>
    </source>
</evidence>
<dbReference type="InterPro" id="IPR029058">
    <property type="entry name" value="AB_hydrolase_fold"/>
</dbReference>
<sequence length="468" mass="52162">MLRQLITLCLFMAGIGTATAQDITGTWYGTFSTPQGQQQRLQLQFEKEDGVWTGEMLSPDITPEPIEIDTVILKGDSLKFTINRINFKYTGAWGIRYNGYMGYFEQVGNRAALNISRKEIKEEDVKTVRPQDPAPNQVYDVQDVKFVNKTDKVLLSGTFTKPAIKDVHPVIILISGAGQQNRDNEILGHKPFAVLADYLVKRGIATLRWDDRGVGESTGNYDSSTIYNFAGDVRTAISWLRQRPDIDTNAIGLLGYSEGGVVAQIVAAGDPKIAFLVEMASPGIDGRKLYNSRLVHTAAAYGEKDEYINAYVSSYQRYLNVLEMEGDPAARKKRAFAELELVFNHFGDSTNKAGQQHFIEEAYEADVRGEALSLLKYDPEPYLGKIKCPVLAINGEKDLLTDATPNLKGIEKGLIKGGNQLVTVRTFAWLNHLFQACRTCSAEEYGALDETINPAVMEFITRWVQLLY</sequence>
<dbReference type="Gene3D" id="3.40.50.1820">
    <property type="entry name" value="alpha/beta hydrolase"/>
    <property type="match status" value="1"/>
</dbReference>
<dbReference type="SUPFAM" id="SSF53474">
    <property type="entry name" value="alpha/beta-Hydrolases"/>
    <property type="match status" value="1"/>
</dbReference>
<evidence type="ECO:0000256" key="1">
    <source>
        <dbReference type="ARBA" id="ARBA00022801"/>
    </source>
</evidence>
<dbReference type="EMBL" id="WRXN01000009">
    <property type="protein sequence ID" value="MVT10469.1"/>
    <property type="molecule type" value="Genomic_DNA"/>
</dbReference>
<dbReference type="PANTHER" id="PTHR43265:SF1">
    <property type="entry name" value="ESTERASE ESTD"/>
    <property type="match status" value="1"/>
</dbReference>
<dbReference type="InterPro" id="IPR000383">
    <property type="entry name" value="Xaa-Pro-like_dom"/>
</dbReference>
<keyword evidence="5" id="KW-1185">Reference proteome</keyword>
<dbReference type="PANTHER" id="PTHR43265">
    <property type="entry name" value="ESTERASE ESTD"/>
    <property type="match status" value="1"/>
</dbReference>
<gene>
    <name evidence="4" type="ORF">GO493_19510</name>
</gene>
<keyword evidence="2" id="KW-0732">Signal</keyword>
<dbReference type="PROSITE" id="PS00708">
    <property type="entry name" value="PRO_ENDOPEP_SER"/>
    <property type="match status" value="1"/>
</dbReference>
<dbReference type="GO" id="GO:0052689">
    <property type="term" value="F:carboxylic ester hydrolase activity"/>
    <property type="evidence" value="ECO:0007669"/>
    <property type="project" value="TreeGrafter"/>
</dbReference>
<reference evidence="4 5" key="1">
    <citation type="submission" date="2019-12" db="EMBL/GenBank/DDBJ databases">
        <title>Chitinophaga sp. strain ysch24 (GDMCC 1.1355), whole genome shotgun sequence.</title>
        <authorList>
            <person name="Zhang X."/>
        </authorList>
    </citation>
    <scope>NUCLEOTIDE SEQUENCE [LARGE SCALE GENOMIC DNA]</scope>
    <source>
        <strain evidence="5">ysch24</strain>
    </source>
</reference>
<dbReference type="GO" id="GO:0004252">
    <property type="term" value="F:serine-type endopeptidase activity"/>
    <property type="evidence" value="ECO:0007669"/>
    <property type="project" value="InterPro"/>
</dbReference>
<feature type="signal peptide" evidence="2">
    <location>
        <begin position="1"/>
        <end position="20"/>
    </location>
</feature>
<evidence type="ECO:0000313" key="4">
    <source>
        <dbReference type="EMBL" id="MVT10469.1"/>
    </source>
</evidence>
<dbReference type="RefSeq" id="WP_157307915.1">
    <property type="nucleotide sequence ID" value="NZ_WRXN01000009.1"/>
</dbReference>
<feature type="chain" id="PRO_5029908243" description="Xaa-Pro dipeptidyl-peptidase-like domain-containing protein" evidence="2">
    <location>
        <begin position="21"/>
        <end position="468"/>
    </location>
</feature>
<name>A0A7K1U7Y4_9BACT</name>
<feature type="domain" description="Xaa-Pro dipeptidyl-peptidase-like" evidence="3">
    <location>
        <begin position="161"/>
        <end position="399"/>
    </location>
</feature>
<dbReference type="AlphaFoldDB" id="A0A7K1U7Y4"/>
<comment type="caution">
    <text evidence="4">The sequence shown here is derived from an EMBL/GenBank/DDBJ whole genome shotgun (WGS) entry which is preliminary data.</text>
</comment>
<dbReference type="InterPro" id="IPR053145">
    <property type="entry name" value="AB_hydrolase_Est10"/>
</dbReference>
<dbReference type="GO" id="GO:0006508">
    <property type="term" value="P:proteolysis"/>
    <property type="evidence" value="ECO:0007669"/>
    <property type="project" value="InterPro"/>
</dbReference>
<accession>A0A7K1U7Y4</accession>
<dbReference type="Pfam" id="PF02129">
    <property type="entry name" value="Peptidase_S15"/>
    <property type="match status" value="1"/>
</dbReference>
<proteinExistence type="predicted"/>
<dbReference type="Proteomes" id="UP000461730">
    <property type="component" value="Unassembled WGS sequence"/>
</dbReference>
<keyword evidence="1" id="KW-0378">Hydrolase</keyword>
<dbReference type="InterPro" id="IPR002471">
    <property type="entry name" value="Pept_S9_AS"/>
</dbReference>